<evidence type="ECO:0000256" key="2">
    <source>
        <dbReference type="ARBA" id="ARBA00010559"/>
    </source>
</evidence>
<protein>
    <recommendedName>
        <fullName evidence="3 8">U3 small nucleolar RNA-associated protein 10</fullName>
    </recommendedName>
</protein>
<comment type="caution">
    <text evidence="10">The sequence shown here is derived from an EMBL/GenBank/DDBJ whole genome shotgun (WGS) entry which is preliminary data.</text>
</comment>
<dbReference type="GO" id="GO:0030515">
    <property type="term" value="F:snoRNA binding"/>
    <property type="evidence" value="ECO:0007669"/>
    <property type="project" value="TreeGrafter"/>
</dbReference>
<comment type="function">
    <text evidence="8">Involved in nucleolar processing of pre-18S ribosomal RNA.</text>
</comment>
<evidence type="ECO:0000256" key="7">
    <source>
        <dbReference type="ARBA" id="ARBA00023274"/>
    </source>
</evidence>
<dbReference type="PANTHER" id="PTHR13457">
    <property type="entry name" value="BAP28"/>
    <property type="match status" value="1"/>
</dbReference>
<reference evidence="10" key="2">
    <citation type="submission" date="2020-11" db="EMBL/GenBank/DDBJ databases">
        <authorList>
            <consortium name="DOE Joint Genome Institute"/>
            <person name="Kuo A."/>
            <person name="Miyauchi S."/>
            <person name="Kiss E."/>
            <person name="Drula E."/>
            <person name="Kohler A."/>
            <person name="Sanchez-Garcia M."/>
            <person name="Andreopoulos B."/>
            <person name="Barry K.W."/>
            <person name="Bonito G."/>
            <person name="Buee M."/>
            <person name="Carver A."/>
            <person name="Chen C."/>
            <person name="Cichocki N."/>
            <person name="Clum A."/>
            <person name="Culley D."/>
            <person name="Crous P.W."/>
            <person name="Fauchery L."/>
            <person name="Girlanda M."/>
            <person name="Hayes R."/>
            <person name="Keri Z."/>
            <person name="Labutti K."/>
            <person name="Lipzen A."/>
            <person name="Lombard V."/>
            <person name="Magnuson J."/>
            <person name="Maillard F."/>
            <person name="Morin E."/>
            <person name="Murat C."/>
            <person name="Nolan M."/>
            <person name="Ohm R."/>
            <person name="Pangilinan J."/>
            <person name="Pereira M."/>
            <person name="Perotto S."/>
            <person name="Peter M."/>
            <person name="Riley R."/>
            <person name="Sitrit Y."/>
            <person name="Stielow B."/>
            <person name="Szollosi G."/>
            <person name="Zifcakova L."/>
            <person name="Stursova M."/>
            <person name="Spatafora J.W."/>
            <person name="Tedersoo L."/>
            <person name="Vaario L.-M."/>
            <person name="Yamada A."/>
            <person name="Yan M."/>
            <person name="Wang P."/>
            <person name="Xu J."/>
            <person name="Bruns T."/>
            <person name="Baldrian P."/>
            <person name="Vilgalys R."/>
            <person name="Henrissat B."/>
            <person name="Grigoriev I.V."/>
            <person name="Hibbett D."/>
            <person name="Nagy L.G."/>
            <person name="Martin F.M."/>
        </authorList>
    </citation>
    <scope>NUCLEOTIDE SEQUENCE</scope>
    <source>
        <strain evidence="10">UH-Tt-Lm1</strain>
    </source>
</reference>
<evidence type="ECO:0000256" key="1">
    <source>
        <dbReference type="ARBA" id="ARBA00004604"/>
    </source>
</evidence>
<reference evidence="10" key="1">
    <citation type="journal article" date="2020" name="Nat. Commun.">
        <title>Large-scale genome sequencing of mycorrhizal fungi provides insights into the early evolution of symbiotic traits.</title>
        <authorList>
            <person name="Miyauchi S."/>
            <person name="Kiss E."/>
            <person name="Kuo A."/>
            <person name="Drula E."/>
            <person name="Kohler A."/>
            <person name="Sanchez-Garcia M."/>
            <person name="Morin E."/>
            <person name="Andreopoulos B."/>
            <person name="Barry K.W."/>
            <person name="Bonito G."/>
            <person name="Buee M."/>
            <person name="Carver A."/>
            <person name="Chen C."/>
            <person name="Cichocki N."/>
            <person name="Clum A."/>
            <person name="Culley D."/>
            <person name="Crous P.W."/>
            <person name="Fauchery L."/>
            <person name="Girlanda M."/>
            <person name="Hayes R.D."/>
            <person name="Keri Z."/>
            <person name="LaButti K."/>
            <person name="Lipzen A."/>
            <person name="Lombard V."/>
            <person name="Magnuson J."/>
            <person name="Maillard F."/>
            <person name="Murat C."/>
            <person name="Nolan M."/>
            <person name="Ohm R.A."/>
            <person name="Pangilinan J."/>
            <person name="Pereira M.F."/>
            <person name="Perotto S."/>
            <person name="Peter M."/>
            <person name="Pfister S."/>
            <person name="Riley R."/>
            <person name="Sitrit Y."/>
            <person name="Stielow J.B."/>
            <person name="Szollosi G."/>
            <person name="Zifcakova L."/>
            <person name="Stursova M."/>
            <person name="Spatafora J.W."/>
            <person name="Tedersoo L."/>
            <person name="Vaario L.M."/>
            <person name="Yamada A."/>
            <person name="Yan M."/>
            <person name="Wang P."/>
            <person name="Xu J."/>
            <person name="Bruns T."/>
            <person name="Baldrian P."/>
            <person name="Vilgalys R."/>
            <person name="Dunand C."/>
            <person name="Henrissat B."/>
            <person name="Grigoriev I.V."/>
            <person name="Hibbett D."/>
            <person name="Nagy L.G."/>
            <person name="Martin F.M."/>
        </authorList>
    </citation>
    <scope>NUCLEOTIDE SEQUENCE</scope>
    <source>
        <strain evidence="10">UH-Tt-Lm1</strain>
    </source>
</reference>
<evidence type="ECO:0000256" key="6">
    <source>
        <dbReference type="ARBA" id="ARBA00023242"/>
    </source>
</evidence>
<sequence>MTSSLATQLAQGASLNSFLLVDRSKRKHAESYLFTGKEANHHDLYSVHALALNGFMHLRSINSAFGAFEQALFSDAAKSVDRTLLTKEKAEELSLIIGRFLKLLGPYVLDAPSGKILEWLVRRFRINEFNVNDALALFLPYHETPHFAKLLSILHIKPQSTWHFLLAYKSAVKGLPRFALVTEMLKNPGLTRFVASLLPEALRGGYSYRTLINFHTATLVEYVSRAESFDPGSAVVFLSSFLEPLGLDGSVPKDAILSSFILLSVLAQASHLTSNATQSIIKAIAGSLRHGIESTQVITAILSICAPQEKLSKIPRSIVKTLIESPDMAESVSSALGWAGSEKFLTPLLNPLVGRIKKPTARDLLTTILGSSKTPAVVVKELARILIESLPSQPNTTENKEQLRKLLAQLRQRHPGIFSEALSDVLNKSDEDCRVQIEQVILSLSVTTLDALPTSTAGSRVADLIVASADSDPSTRAVAVRGLLEGGGDKRGISAALISRTIDTGSTVLEALYSKPSALLPYLEEGYLDAISAVLSSPATPRQLIRPHVTFLLHHFVKAYPSAINTVVERCLWPFLLFTKARQKTCSAVWEIIESENCSHEVTDFQLLRGCLSIVREPERDFVASRDSTLDHGLQKLAAIDVALANRIADNIMLSQNPLEHVDFVLGTLKDENNNARTLGYLVARALLGKLSGKHQLSVAKRAIEAMAVETLPGTEDFLKGSDNLQSFINDVSLASCVVQKPGSKTTLNRLKVAVLALIPTIPRPVNSRIDWFNRATQPDCDTRGGQYVTLMATIYSLANAASAPPLLSAYLLRVLFISLKDDALIFLAGVWSFVPKEPNPETRTQIQLAALSHASAFLIAYEGEQGTIDFQTIVPPILAVLESTDQPVRAAAVRCLSVLGRLSQSGKPKAVYAFDTVYDQLQFLDWADFQRYILALVDQSGHLANDVDFLPAFHHQHLTKHKSDSKKDSGFKHRVICYLVSHAVACRLPHVRAGILKSLKDVPDSSKASMLIPVFKEWFGASEGIDIPPTADQEFLVALVRVFDKNSAKALNDKEGMLWMIFLGVLRACSTNGPQCFLTSVFEETLKGGLFRKLSLERQIALCQFLLDLSSAVEAVVQCKSLLSLVLEDEPLVLNLLRTLQPVVDESTTPATKKARLDGQQSEPSFTADKLQPLTLLIEVIGGIQTFNGSKDLVVLLLDTLDRVVHCSGASAGQSDITYLEQLLMSVIGELADRLPSDSVSPTDIKFDVLIQIIRLSDNPQTFHQALLLISSLSHLAPEAVLRNVMPIFTFMGSSVLHRDDEYSFKVVQKTIDSVLPVMTSSLKSKHTSPIGLHVALRDFLSIFTDAANHIPRHRRISFFVHLTDVLGGAEFLAPISMLLVEKVAGRVVRQSRSDAQTSLSIPLSLLHHYGGSTQVQTLKDIVQESDRILKHAFKLEITEPTFLDLTRNDEDGSALVAAKRRSHALLLFVNYALQQIKPPTGSCASDVLPLLLQISAVASAHFDEKQVAEIYGAARACLNSVLGVIPAVEFVSCVMNLLVGVEDKRIRSGALNLLAERVPKLSDEVRNSSSSPVLKILNTTKSCLIGDDEEYVQSGLKTFGALARTMVPGEENAFTKLIPTVLPLIHSNSCNESAMDALSAICTKLGPRVIPNLKAIIFECSKLISSEVQAGTPGSSVSLKALRVLRGLLSTIPSFWTAEDINLVVDLYLLHDVATETFVMENLVKAVAKQVPSSVLIPTLCDTWNRLKESSATTSFGAFFLLLKKAIHAAPRGELLLQLRALFSVFLGGLAAQGNEETSDKEVEHETISSFLELVVKLNETTFKPLFRKLYDWAFTQESDERRRAVFCRVYTALLDYFKALMTPYMSFMMEPFIDLLETFAKSEEPDPELWGSLIQVLGKSFEVDEAAFWREDRLKQISGPLVSQIPIACSSFAGTDGEENRRSLSNALCALAGAVSEDYDERGGGSGGALLKSLNLGILMHTRSEDVKQRIFSAQCATELWKTNGLKLVGFVAETSTFIAELAEDDNDTVVKETRKFKKAVEEFGGPVDDL</sequence>
<dbReference type="GO" id="GO:0032040">
    <property type="term" value="C:small-subunit processome"/>
    <property type="evidence" value="ECO:0007669"/>
    <property type="project" value="TreeGrafter"/>
</dbReference>
<dbReference type="PANTHER" id="PTHR13457:SF1">
    <property type="entry name" value="HEAT REPEAT-CONTAINING PROTEIN 1"/>
    <property type="match status" value="1"/>
</dbReference>
<dbReference type="OrthoDB" id="31183at2759"/>
<comment type="subunit">
    <text evidence="8">Component of the ribosomal small subunit (SSU) processome.</text>
</comment>
<dbReference type="InterPro" id="IPR011989">
    <property type="entry name" value="ARM-like"/>
</dbReference>
<evidence type="ECO:0000256" key="3">
    <source>
        <dbReference type="ARBA" id="ARBA00015399"/>
    </source>
</evidence>
<dbReference type="InterPro" id="IPR056473">
    <property type="entry name" value="HEAT_Utp10/HEAT1"/>
</dbReference>
<evidence type="ECO:0000313" key="10">
    <source>
        <dbReference type="EMBL" id="KAF9784793.1"/>
    </source>
</evidence>
<dbReference type="GO" id="GO:0000462">
    <property type="term" value="P:maturation of SSU-rRNA from tricistronic rRNA transcript (SSU-rRNA, 5.8S rRNA, LSU-rRNA)"/>
    <property type="evidence" value="ECO:0007669"/>
    <property type="project" value="TreeGrafter"/>
</dbReference>
<dbReference type="Gene3D" id="1.25.10.10">
    <property type="entry name" value="Leucine-rich Repeat Variant"/>
    <property type="match status" value="3"/>
</dbReference>
<dbReference type="Pfam" id="PF08146">
    <property type="entry name" value="BP28CT"/>
    <property type="match status" value="1"/>
</dbReference>
<gene>
    <name evidence="10" type="ORF">BJ322DRAFT_871266</name>
</gene>
<dbReference type="GO" id="GO:0030686">
    <property type="term" value="C:90S preribosome"/>
    <property type="evidence" value="ECO:0007669"/>
    <property type="project" value="TreeGrafter"/>
</dbReference>
<evidence type="ECO:0000256" key="4">
    <source>
        <dbReference type="ARBA" id="ARBA00022517"/>
    </source>
</evidence>
<dbReference type="SMART" id="SM01036">
    <property type="entry name" value="BP28CT"/>
    <property type="match status" value="1"/>
</dbReference>
<comment type="subcellular location">
    <subcellularLocation>
        <location evidence="1 8">Nucleus</location>
        <location evidence="1 8">Nucleolus</location>
    </subcellularLocation>
</comment>
<accession>A0A9P6L5Y3</accession>
<keyword evidence="6 8" id="KW-0539">Nucleus</keyword>
<dbReference type="EMBL" id="WIUZ02000008">
    <property type="protein sequence ID" value="KAF9784793.1"/>
    <property type="molecule type" value="Genomic_DNA"/>
</dbReference>
<dbReference type="InterPro" id="IPR022125">
    <property type="entry name" value="U3snoRNP10_N"/>
</dbReference>
<organism evidence="10 11">
    <name type="scientific">Thelephora terrestris</name>
    <dbReference type="NCBI Taxonomy" id="56493"/>
    <lineage>
        <taxon>Eukaryota</taxon>
        <taxon>Fungi</taxon>
        <taxon>Dikarya</taxon>
        <taxon>Basidiomycota</taxon>
        <taxon>Agaricomycotina</taxon>
        <taxon>Agaricomycetes</taxon>
        <taxon>Thelephorales</taxon>
        <taxon>Thelephoraceae</taxon>
        <taxon>Thelephora</taxon>
    </lineage>
</organism>
<keyword evidence="11" id="KW-1185">Reference proteome</keyword>
<dbReference type="Pfam" id="PF12397">
    <property type="entry name" value="U3snoRNP10"/>
    <property type="match status" value="1"/>
</dbReference>
<dbReference type="Pfam" id="PF23243">
    <property type="entry name" value="HEAT_HEATR1"/>
    <property type="match status" value="1"/>
</dbReference>
<comment type="similarity">
    <text evidence="2 8">Belongs to the HEATR1/UTP10 family.</text>
</comment>
<evidence type="ECO:0000313" key="11">
    <source>
        <dbReference type="Proteomes" id="UP000736335"/>
    </source>
</evidence>
<dbReference type="InterPro" id="IPR040191">
    <property type="entry name" value="UTP10"/>
</dbReference>
<dbReference type="InterPro" id="IPR016024">
    <property type="entry name" value="ARM-type_fold"/>
</dbReference>
<feature type="domain" description="BP28 C-terminal" evidence="9">
    <location>
        <begin position="1774"/>
        <end position="1911"/>
    </location>
</feature>
<dbReference type="GO" id="GO:0045943">
    <property type="term" value="P:positive regulation of transcription by RNA polymerase I"/>
    <property type="evidence" value="ECO:0007669"/>
    <property type="project" value="TreeGrafter"/>
</dbReference>
<evidence type="ECO:0000256" key="8">
    <source>
        <dbReference type="RuleBase" id="RU367065"/>
    </source>
</evidence>
<dbReference type="Proteomes" id="UP000736335">
    <property type="component" value="Unassembled WGS sequence"/>
</dbReference>
<proteinExistence type="inferred from homology"/>
<dbReference type="InterPro" id="IPR012954">
    <property type="entry name" value="BP28_C_dom"/>
</dbReference>
<keyword evidence="4 8" id="KW-0690">Ribosome biogenesis</keyword>
<dbReference type="GO" id="GO:0034455">
    <property type="term" value="C:t-UTP complex"/>
    <property type="evidence" value="ECO:0007669"/>
    <property type="project" value="TreeGrafter"/>
</dbReference>
<dbReference type="SUPFAM" id="SSF48371">
    <property type="entry name" value="ARM repeat"/>
    <property type="match status" value="2"/>
</dbReference>
<evidence type="ECO:0000256" key="5">
    <source>
        <dbReference type="ARBA" id="ARBA00022552"/>
    </source>
</evidence>
<keyword evidence="7 8" id="KW-0687">Ribonucleoprotein</keyword>
<evidence type="ECO:0000259" key="9">
    <source>
        <dbReference type="SMART" id="SM01036"/>
    </source>
</evidence>
<name>A0A9P6L5Y3_9AGAM</name>
<keyword evidence="5 8" id="KW-0698">rRNA processing</keyword>